<reference evidence="1 2" key="1">
    <citation type="submission" date="2021-06" db="EMBL/GenBank/DDBJ databases">
        <authorList>
            <person name="Kallberg Y."/>
            <person name="Tangrot J."/>
            <person name="Rosling A."/>
        </authorList>
    </citation>
    <scope>NUCLEOTIDE SEQUENCE [LARGE SCALE GENOMIC DNA]</scope>
    <source>
        <strain evidence="1 2">120-4 pot B 10/14</strain>
    </source>
</reference>
<keyword evidence="2" id="KW-1185">Reference proteome</keyword>
<feature type="non-terminal residue" evidence="1">
    <location>
        <position position="89"/>
    </location>
</feature>
<evidence type="ECO:0000313" key="2">
    <source>
        <dbReference type="Proteomes" id="UP000789901"/>
    </source>
</evidence>
<feature type="non-terminal residue" evidence="1">
    <location>
        <position position="1"/>
    </location>
</feature>
<name>A0ABN7X5F9_GIGMA</name>
<protein>
    <submittedName>
        <fullName evidence="1">29437_t:CDS:1</fullName>
    </submittedName>
</protein>
<accession>A0ABN7X5F9</accession>
<dbReference type="EMBL" id="CAJVQB010092664">
    <property type="protein sequence ID" value="CAG8848578.1"/>
    <property type="molecule type" value="Genomic_DNA"/>
</dbReference>
<proteinExistence type="predicted"/>
<organism evidence="1 2">
    <name type="scientific">Gigaspora margarita</name>
    <dbReference type="NCBI Taxonomy" id="4874"/>
    <lineage>
        <taxon>Eukaryota</taxon>
        <taxon>Fungi</taxon>
        <taxon>Fungi incertae sedis</taxon>
        <taxon>Mucoromycota</taxon>
        <taxon>Glomeromycotina</taxon>
        <taxon>Glomeromycetes</taxon>
        <taxon>Diversisporales</taxon>
        <taxon>Gigasporaceae</taxon>
        <taxon>Gigaspora</taxon>
    </lineage>
</organism>
<sequence>QARVNSKQQYKKEKEIKFFNMKDNSILPSNLIQTIYESLISILKIDENLEELLDFQECNFSECSIANHLIKNIQASNGYCYIYLEMGKM</sequence>
<gene>
    <name evidence="1" type="ORF">GMARGA_LOCUS39247</name>
</gene>
<evidence type="ECO:0000313" key="1">
    <source>
        <dbReference type="EMBL" id="CAG8848578.1"/>
    </source>
</evidence>
<dbReference type="Proteomes" id="UP000789901">
    <property type="component" value="Unassembled WGS sequence"/>
</dbReference>
<comment type="caution">
    <text evidence="1">The sequence shown here is derived from an EMBL/GenBank/DDBJ whole genome shotgun (WGS) entry which is preliminary data.</text>
</comment>